<feature type="non-terminal residue" evidence="2">
    <location>
        <position position="1"/>
    </location>
</feature>
<dbReference type="InterPro" id="IPR036291">
    <property type="entry name" value="NAD(P)-bd_dom_sf"/>
</dbReference>
<dbReference type="GO" id="GO:0009097">
    <property type="term" value="P:isoleucine biosynthetic process"/>
    <property type="evidence" value="ECO:0007669"/>
    <property type="project" value="TreeGrafter"/>
</dbReference>
<dbReference type="InterPro" id="IPR013023">
    <property type="entry name" value="KARI"/>
</dbReference>
<reference evidence="2" key="1">
    <citation type="submission" date="2021-02" db="EMBL/GenBank/DDBJ databases">
        <authorList>
            <person name="Dougan E. K."/>
            <person name="Rhodes N."/>
            <person name="Thang M."/>
            <person name="Chan C."/>
        </authorList>
    </citation>
    <scope>NUCLEOTIDE SEQUENCE</scope>
</reference>
<evidence type="ECO:0000313" key="2">
    <source>
        <dbReference type="EMBL" id="CAE8677685.1"/>
    </source>
</evidence>
<dbReference type="Proteomes" id="UP000626109">
    <property type="component" value="Unassembled WGS sequence"/>
</dbReference>
<protein>
    <recommendedName>
        <fullName evidence="1">KARI N-terminal Rossmann domain-containing protein</fullName>
    </recommendedName>
</protein>
<dbReference type="GO" id="GO:0009099">
    <property type="term" value="P:L-valine biosynthetic process"/>
    <property type="evidence" value="ECO:0007669"/>
    <property type="project" value="TreeGrafter"/>
</dbReference>
<evidence type="ECO:0000313" key="3">
    <source>
        <dbReference type="Proteomes" id="UP000626109"/>
    </source>
</evidence>
<dbReference type="GO" id="GO:0005829">
    <property type="term" value="C:cytosol"/>
    <property type="evidence" value="ECO:0007669"/>
    <property type="project" value="TreeGrafter"/>
</dbReference>
<name>A0A813JIP0_POLGL</name>
<accession>A0A813JIP0</accession>
<dbReference type="EMBL" id="CAJNNW010025565">
    <property type="protein sequence ID" value="CAE8677685.1"/>
    <property type="molecule type" value="Genomic_DNA"/>
</dbReference>
<dbReference type="AlphaFoldDB" id="A0A813JIP0"/>
<proteinExistence type="predicted"/>
<dbReference type="Pfam" id="PF07991">
    <property type="entry name" value="KARI_N"/>
    <property type="match status" value="1"/>
</dbReference>
<evidence type="ECO:0000259" key="1">
    <source>
        <dbReference type="PROSITE" id="PS51850"/>
    </source>
</evidence>
<sequence>MAMFRSIVRAEAHVRTNYFNSLSLSSKLDQLGRCRFMGKNEFADGVSKLKDKNIVIIGCGAQGLNQGLNMRDSGCNVSYALRKDAIESKRQSFLNASTNGFKVGTYEQLVPSADLVCNLTPDKQHTSVVLAVMPHMKKNATLSYSHGFNIVEEGMKIREDLTVVMVAPKCPGTEVREEYKRGFGVPTLIAVHPENDPLGEGLDIAK</sequence>
<organism evidence="2 3">
    <name type="scientific">Polarella glacialis</name>
    <name type="common">Dinoflagellate</name>
    <dbReference type="NCBI Taxonomy" id="89957"/>
    <lineage>
        <taxon>Eukaryota</taxon>
        <taxon>Sar</taxon>
        <taxon>Alveolata</taxon>
        <taxon>Dinophyceae</taxon>
        <taxon>Suessiales</taxon>
        <taxon>Suessiaceae</taxon>
        <taxon>Polarella</taxon>
    </lineage>
</organism>
<dbReference type="PROSITE" id="PS51850">
    <property type="entry name" value="KARI_N"/>
    <property type="match status" value="1"/>
</dbReference>
<feature type="domain" description="KARI N-terminal Rossmann" evidence="1">
    <location>
        <begin position="28"/>
        <end position="206"/>
    </location>
</feature>
<dbReference type="SUPFAM" id="SSF51735">
    <property type="entry name" value="NAD(P)-binding Rossmann-fold domains"/>
    <property type="match status" value="1"/>
</dbReference>
<comment type="caution">
    <text evidence="2">The sequence shown here is derived from an EMBL/GenBank/DDBJ whole genome shotgun (WGS) entry which is preliminary data.</text>
</comment>
<dbReference type="GO" id="GO:0004455">
    <property type="term" value="F:ketol-acid reductoisomerase activity"/>
    <property type="evidence" value="ECO:0007669"/>
    <property type="project" value="TreeGrafter"/>
</dbReference>
<dbReference type="Gene3D" id="3.40.50.720">
    <property type="entry name" value="NAD(P)-binding Rossmann-like Domain"/>
    <property type="match status" value="1"/>
</dbReference>
<dbReference type="InterPro" id="IPR013116">
    <property type="entry name" value="KARI_N"/>
</dbReference>
<gene>
    <name evidence="2" type="ORF">PGLA2088_LOCUS20418</name>
</gene>
<dbReference type="PANTHER" id="PTHR21371">
    <property type="entry name" value="KETOL-ACID REDUCTOISOMERASE, MITOCHONDRIAL"/>
    <property type="match status" value="1"/>
</dbReference>
<dbReference type="PANTHER" id="PTHR21371:SF1">
    <property type="entry name" value="KETOL-ACID REDUCTOISOMERASE, MITOCHONDRIAL"/>
    <property type="match status" value="1"/>
</dbReference>